<dbReference type="GeneID" id="96752517"/>
<dbReference type="Pfam" id="PF14016">
    <property type="entry name" value="DUF4232"/>
    <property type="match status" value="1"/>
</dbReference>
<evidence type="ECO:0000313" key="5">
    <source>
        <dbReference type="Proteomes" id="UP000325598"/>
    </source>
</evidence>
<evidence type="ECO:0000259" key="3">
    <source>
        <dbReference type="Pfam" id="PF14016"/>
    </source>
</evidence>
<feature type="signal peptide" evidence="2">
    <location>
        <begin position="1"/>
        <end position="27"/>
    </location>
</feature>
<comment type="caution">
    <text evidence="4">The sequence shown here is derived from an EMBL/GenBank/DDBJ whole genome shotgun (WGS) entry which is preliminary data.</text>
</comment>
<dbReference type="AlphaFoldDB" id="A0A5J4L9J5"/>
<feature type="compositionally biased region" description="Low complexity" evidence="1">
    <location>
        <begin position="34"/>
        <end position="59"/>
    </location>
</feature>
<gene>
    <name evidence="4" type="ORF">San01_33500</name>
</gene>
<dbReference type="RefSeq" id="WP_152104621.1">
    <property type="nucleotide sequence ID" value="NZ_BLAG01000009.1"/>
</dbReference>
<evidence type="ECO:0000256" key="2">
    <source>
        <dbReference type="SAM" id="SignalP"/>
    </source>
</evidence>
<dbReference type="Proteomes" id="UP000325598">
    <property type="component" value="Unassembled WGS sequence"/>
</dbReference>
<dbReference type="EMBL" id="BLAG01000009">
    <property type="protein sequence ID" value="GES30863.1"/>
    <property type="molecule type" value="Genomic_DNA"/>
</dbReference>
<name>A0A5J4L9J5_9ACTN</name>
<organism evidence="4 5">
    <name type="scientific">Streptomyces angustmyceticus</name>
    <dbReference type="NCBI Taxonomy" id="285578"/>
    <lineage>
        <taxon>Bacteria</taxon>
        <taxon>Bacillati</taxon>
        <taxon>Actinomycetota</taxon>
        <taxon>Actinomycetes</taxon>
        <taxon>Kitasatosporales</taxon>
        <taxon>Streptomycetaceae</taxon>
        <taxon>Streptomyces</taxon>
    </lineage>
</organism>
<keyword evidence="2" id="KW-0732">Signal</keyword>
<feature type="chain" id="PRO_5023945262" description="DUF4232 domain-containing protein" evidence="2">
    <location>
        <begin position="28"/>
        <end position="201"/>
    </location>
</feature>
<evidence type="ECO:0000256" key="1">
    <source>
        <dbReference type="SAM" id="MobiDB-lite"/>
    </source>
</evidence>
<dbReference type="OrthoDB" id="4243072at2"/>
<evidence type="ECO:0000313" key="4">
    <source>
        <dbReference type="EMBL" id="GES30863.1"/>
    </source>
</evidence>
<keyword evidence="5" id="KW-1185">Reference proteome</keyword>
<feature type="region of interest" description="Disordered" evidence="1">
    <location>
        <begin position="31"/>
        <end position="59"/>
    </location>
</feature>
<feature type="domain" description="DUF4232" evidence="3">
    <location>
        <begin position="63"/>
        <end position="192"/>
    </location>
</feature>
<protein>
    <recommendedName>
        <fullName evidence="3">DUF4232 domain-containing protein</fullName>
    </recommendedName>
</protein>
<accession>A0A5J4L9J5</accession>
<sequence>MPITTTSRAVTATALAAAALTLTTACHDTPGGKADSPLSAVSPAPSPATDDAGPPAPGGRVACAPEMLRFHAGALPHRDRRMLLKVTNSSGRTCDFAAQPYPLLRFGDGRRPPLPVIRASRPLTVVSLAPGDTAYAMIITSAGGPDGRGHRGRRISQFGVALAARATPTQVGLDGRAPVRIDPRTATVTHWQPSSVAARQW</sequence>
<reference evidence="4 5" key="1">
    <citation type="submission" date="2019-10" db="EMBL/GenBank/DDBJ databases">
        <title>Whole genome shotgun sequence of Streptomyces angustmyceticus NBRC 3934.</title>
        <authorList>
            <person name="Hosoyama A."/>
            <person name="Ichikawa N."/>
            <person name="Kimura A."/>
            <person name="Kitahashi Y."/>
            <person name="Komaki H."/>
            <person name="Uohara A."/>
        </authorList>
    </citation>
    <scope>NUCLEOTIDE SEQUENCE [LARGE SCALE GENOMIC DNA]</scope>
    <source>
        <strain evidence="4 5">NBRC 3934</strain>
    </source>
</reference>
<proteinExistence type="predicted"/>
<dbReference type="InterPro" id="IPR025326">
    <property type="entry name" value="DUF4232"/>
</dbReference>